<dbReference type="GeneID" id="15143048"/>
<accession>C9AC44</accession>
<dbReference type="HOGENOM" id="CLU_045011_13_3_9"/>
<dbReference type="InterPro" id="IPR023198">
    <property type="entry name" value="PGP-like_dom2"/>
</dbReference>
<organism evidence="6 7">
    <name type="scientific">Enterococcus casseliflavus EC20</name>
    <dbReference type="NCBI Taxonomy" id="565655"/>
    <lineage>
        <taxon>Bacteria</taxon>
        <taxon>Bacillati</taxon>
        <taxon>Bacillota</taxon>
        <taxon>Bacilli</taxon>
        <taxon>Lactobacillales</taxon>
        <taxon>Enterococcaceae</taxon>
        <taxon>Enterococcus</taxon>
    </lineage>
</organism>
<dbReference type="SFLD" id="SFLDG01129">
    <property type="entry name" value="C1.5:_HAD__Beta-PGM__Phosphata"/>
    <property type="match status" value="1"/>
</dbReference>
<evidence type="ECO:0000256" key="3">
    <source>
        <dbReference type="ARBA" id="ARBA00022723"/>
    </source>
</evidence>
<evidence type="ECO:0000256" key="1">
    <source>
        <dbReference type="ARBA" id="ARBA00001946"/>
    </source>
</evidence>
<dbReference type="NCBIfam" id="TIGR01509">
    <property type="entry name" value="HAD-SF-IA-v3"/>
    <property type="match status" value="1"/>
</dbReference>
<comment type="cofactor">
    <cofactor evidence="1">
        <name>Mg(2+)</name>
        <dbReference type="ChEBI" id="CHEBI:18420"/>
    </cofactor>
</comment>
<dbReference type="Gene3D" id="1.10.150.240">
    <property type="entry name" value="Putative phosphatase, domain 2"/>
    <property type="match status" value="1"/>
</dbReference>
<dbReference type="SFLD" id="SFLDG01135">
    <property type="entry name" value="C1.5.6:_HAD__Beta-PGM__Phospha"/>
    <property type="match status" value="1"/>
</dbReference>
<reference evidence="6 7" key="1">
    <citation type="submission" date="2009-02" db="EMBL/GenBank/DDBJ databases">
        <authorList>
            <consortium name="The Broad Institute Genome Sequencing Platform"/>
            <person name="Feldgarden M."/>
            <person name="Young S.K."/>
            <person name="Kodira C.D."/>
            <person name="Zeng Q."/>
            <person name="Koehrsen M."/>
            <person name="Alvarado L."/>
            <person name="Berlin A."/>
            <person name="Borenstein D."/>
            <person name="Chen Z."/>
            <person name="Engels R."/>
            <person name="Freedman E."/>
            <person name="Gellesch M."/>
            <person name="Goldberg J."/>
            <person name="Griggs A."/>
            <person name="Gujja S."/>
            <person name="Heiman D."/>
            <person name="Hepburn T."/>
            <person name="Howarth C."/>
            <person name="Jen D."/>
            <person name="Larson L."/>
            <person name="Lewis B."/>
            <person name="Mehta T."/>
            <person name="Park D."/>
            <person name="Pearson M."/>
            <person name="Roberts A."/>
            <person name="Saif S."/>
            <person name="Shea T."/>
            <person name="Shenoy N."/>
            <person name="Sisk P."/>
            <person name="Stolte C."/>
            <person name="Sykes S."/>
            <person name="Walk T."/>
            <person name="White J."/>
            <person name="Yandava C."/>
            <person name="Gilmore M."/>
            <person name="Manson J."/>
            <person name="Palmer K."/>
            <person name="Carniol K."/>
            <person name="Lander E."/>
            <person name="Nusbaum C."/>
            <person name="Galagan J."/>
            <person name="Birren B."/>
        </authorList>
    </citation>
    <scope>NUCLEOTIDE SEQUENCE [LARGE SCALE GENOMIC DNA]</scope>
    <source>
        <strain evidence="6 7">EC20</strain>
    </source>
</reference>
<dbReference type="Gene3D" id="3.40.50.1000">
    <property type="entry name" value="HAD superfamily/HAD-like"/>
    <property type="match status" value="1"/>
</dbReference>
<keyword evidence="7" id="KW-1185">Reference proteome</keyword>
<sequence length="225" mass="26351">MTFKIVIFDMDGVIIDSEPIQLKRHREFLNHNDIYMSENDLLKFVGNHKKEIFKIIQKYNCKYTDYTSYFESLDFHFKDDPIEYSKIMHDGVSDLIYWLKKEEFKIALASSGSLDKIDKVISQCGIKKYFDLVISGDMFQKSKPDPEIYLTVAKKMNVLPKQCLVVEDSDYGIEAASCAGMYTMAKKEQRFNFTQEKANVLFEHFSEVKEFLIKNKISQEKSFSI</sequence>
<dbReference type="GO" id="GO:0016787">
    <property type="term" value="F:hydrolase activity"/>
    <property type="evidence" value="ECO:0007669"/>
    <property type="project" value="UniProtKB-KW"/>
</dbReference>
<keyword evidence="6" id="KW-0378">Hydrolase</keyword>
<comment type="similarity">
    <text evidence="2">Belongs to the HAD-like hydrolase superfamily. CbbY/CbbZ/Gph/YieH family.</text>
</comment>
<dbReference type="eggNOG" id="COG0637">
    <property type="taxonomic scope" value="Bacteria"/>
</dbReference>
<evidence type="ECO:0000313" key="6">
    <source>
        <dbReference type="EMBL" id="EEV40453.2"/>
    </source>
</evidence>
<dbReference type="InterPro" id="IPR036412">
    <property type="entry name" value="HAD-like_sf"/>
</dbReference>
<keyword evidence="5" id="KW-0119">Carbohydrate metabolism</keyword>
<evidence type="ECO:0000256" key="2">
    <source>
        <dbReference type="ARBA" id="ARBA00006171"/>
    </source>
</evidence>
<dbReference type="InterPro" id="IPR041492">
    <property type="entry name" value="HAD_2"/>
</dbReference>
<dbReference type="PRINTS" id="PR00413">
    <property type="entry name" value="HADHALOGNASE"/>
</dbReference>
<dbReference type="InterPro" id="IPR006439">
    <property type="entry name" value="HAD-SF_hydro_IA"/>
</dbReference>
<dbReference type="RefSeq" id="WP_015510217.1">
    <property type="nucleotide sequence ID" value="NC_020995.1"/>
</dbReference>
<dbReference type="NCBIfam" id="TIGR01549">
    <property type="entry name" value="HAD-SF-IA-v1"/>
    <property type="match status" value="1"/>
</dbReference>
<proteinExistence type="inferred from homology"/>
<dbReference type="AlphaFoldDB" id="C9AC44"/>
<dbReference type="InterPro" id="IPR023214">
    <property type="entry name" value="HAD_sf"/>
</dbReference>
<dbReference type="EMBL" id="CP004856">
    <property type="protein sequence ID" value="EEV40453.2"/>
    <property type="molecule type" value="Genomic_DNA"/>
</dbReference>
<protein>
    <submittedName>
        <fullName evidence="6">HAD hydrolase, family IA</fullName>
    </submittedName>
</protein>
<gene>
    <name evidence="6" type="ORF">ECBG_02722</name>
</gene>
<dbReference type="PANTHER" id="PTHR46193:SF18">
    <property type="entry name" value="HEXITOL PHOSPHATASE B"/>
    <property type="match status" value="1"/>
</dbReference>
<name>C9AC44_ENTCA</name>
<dbReference type="Proteomes" id="UP000012675">
    <property type="component" value="Chromosome"/>
</dbReference>
<dbReference type="SUPFAM" id="SSF56784">
    <property type="entry name" value="HAD-like"/>
    <property type="match status" value="1"/>
</dbReference>
<dbReference type="GO" id="GO:0046872">
    <property type="term" value="F:metal ion binding"/>
    <property type="evidence" value="ECO:0007669"/>
    <property type="project" value="UniProtKB-KW"/>
</dbReference>
<evidence type="ECO:0000256" key="5">
    <source>
        <dbReference type="ARBA" id="ARBA00023277"/>
    </source>
</evidence>
<dbReference type="Pfam" id="PF13419">
    <property type="entry name" value="HAD_2"/>
    <property type="match status" value="1"/>
</dbReference>
<dbReference type="SFLD" id="SFLDS00003">
    <property type="entry name" value="Haloacid_Dehalogenase"/>
    <property type="match status" value="1"/>
</dbReference>
<evidence type="ECO:0000256" key="4">
    <source>
        <dbReference type="ARBA" id="ARBA00022842"/>
    </source>
</evidence>
<keyword evidence="4" id="KW-0460">Magnesium</keyword>
<dbReference type="InterPro" id="IPR051600">
    <property type="entry name" value="Beta-PGM-like"/>
</dbReference>
<dbReference type="KEGG" id="ecas:ECBG_02722"/>
<keyword evidence="3" id="KW-0479">Metal-binding</keyword>
<reference evidence="6 7" key="2">
    <citation type="submission" date="2013-03" db="EMBL/GenBank/DDBJ databases">
        <title>The Genome Sequence of Enterococcus casseliflavus EC20 (899205).</title>
        <authorList>
            <consortium name="The Broad Institute Genomics Platform"/>
            <consortium name="The Broad Institute Genome Sequencing Center for Infectious Disease"/>
            <person name="Russ C."/>
            <person name="Feldgarden M."/>
            <person name="Gilmore M."/>
            <person name="Manson J."/>
            <person name="Palmer K."/>
            <person name="Carniol K."/>
            <person name="Walker B."/>
            <person name="Young S.K."/>
            <person name="Zeng Q."/>
            <person name="Gargeya S."/>
            <person name="Fitzgerald M."/>
            <person name="Haas B."/>
            <person name="Abouelleil A."/>
            <person name="Allen A.W."/>
            <person name="Alvarado L."/>
            <person name="Arachchi H.M."/>
            <person name="Berlin A.M."/>
            <person name="Chapman S.B."/>
            <person name="Gainer-Dewar J."/>
            <person name="Goldberg J."/>
            <person name="Griggs A."/>
            <person name="Gujja S."/>
            <person name="Hansen M."/>
            <person name="Howarth C."/>
            <person name="Imamovic A."/>
            <person name="Ireland A."/>
            <person name="Larimer J."/>
            <person name="McCowan C."/>
            <person name="Murphy C."/>
            <person name="Pearson M."/>
            <person name="Poon T.W."/>
            <person name="Priest M."/>
            <person name="Roberts A."/>
            <person name="Saif S."/>
            <person name="Shea T."/>
            <person name="Sisk P."/>
            <person name="Sykes S."/>
            <person name="Wortman J."/>
            <person name="Nusbaum C."/>
            <person name="Birren B."/>
        </authorList>
    </citation>
    <scope>NUCLEOTIDE SEQUENCE [LARGE SCALE GENOMIC DNA]</scope>
    <source>
        <strain evidence="6 7">EC20</strain>
    </source>
</reference>
<evidence type="ECO:0000313" key="7">
    <source>
        <dbReference type="Proteomes" id="UP000012675"/>
    </source>
</evidence>
<dbReference type="PANTHER" id="PTHR46193">
    <property type="entry name" value="6-PHOSPHOGLUCONATE PHOSPHATASE"/>
    <property type="match status" value="1"/>
</dbReference>